<feature type="compositionally biased region" description="Polar residues" evidence="1">
    <location>
        <begin position="87"/>
        <end position="101"/>
    </location>
</feature>
<evidence type="ECO:0000256" key="1">
    <source>
        <dbReference type="SAM" id="MobiDB-lite"/>
    </source>
</evidence>
<proteinExistence type="predicted"/>
<dbReference type="Proteomes" id="UP000826195">
    <property type="component" value="Unassembled WGS sequence"/>
</dbReference>
<evidence type="ECO:0000313" key="3">
    <source>
        <dbReference type="Proteomes" id="UP000826195"/>
    </source>
</evidence>
<accession>A0AAV7HXN3</accession>
<evidence type="ECO:0000313" key="2">
    <source>
        <dbReference type="EMBL" id="KAH0537310.1"/>
    </source>
</evidence>
<keyword evidence="3" id="KW-1185">Reference proteome</keyword>
<dbReference type="EMBL" id="JAHXZJ010002687">
    <property type="protein sequence ID" value="KAH0537310.1"/>
    <property type="molecule type" value="Genomic_DNA"/>
</dbReference>
<dbReference type="AlphaFoldDB" id="A0AAV7HXN3"/>
<name>A0AAV7HXN3_COTGL</name>
<protein>
    <submittedName>
        <fullName evidence="2">Uncharacterized protein</fullName>
    </submittedName>
</protein>
<gene>
    <name evidence="2" type="ORF">KQX54_000605</name>
</gene>
<organism evidence="2 3">
    <name type="scientific">Cotesia glomerata</name>
    <name type="common">Lepidopteran parasitic wasp</name>
    <name type="synonym">Apanteles glomeratus</name>
    <dbReference type="NCBI Taxonomy" id="32391"/>
    <lineage>
        <taxon>Eukaryota</taxon>
        <taxon>Metazoa</taxon>
        <taxon>Ecdysozoa</taxon>
        <taxon>Arthropoda</taxon>
        <taxon>Hexapoda</taxon>
        <taxon>Insecta</taxon>
        <taxon>Pterygota</taxon>
        <taxon>Neoptera</taxon>
        <taxon>Endopterygota</taxon>
        <taxon>Hymenoptera</taxon>
        <taxon>Apocrita</taxon>
        <taxon>Ichneumonoidea</taxon>
        <taxon>Braconidae</taxon>
        <taxon>Microgastrinae</taxon>
        <taxon>Cotesia</taxon>
    </lineage>
</organism>
<comment type="caution">
    <text evidence="2">The sequence shown here is derived from an EMBL/GenBank/DDBJ whole genome shotgun (WGS) entry which is preliminary data.</text>
</comment>
<feature type="region of interest" description="Disordered" evidence="1">
    <location>
        <begin position="79"/>
        <end position="101"/>
    </location>
</feature>
<sequence>MGKEHLCKHSYHADRAVVRLNVNSTRAAGVKPQTKCPTCIVTDDRVKLHSGSQSISSWVDLEPSLIKLLQMKSWHMRTDFSKPKAEQTATNTRVDASQQNQ</sequence>
<reference evidence="2 3" key="1">
    <citation type="journal article" date="2021" name="J. Hered.">
        <title>A chromosome-level genome assembly of the parasitoid wasp, Cotesia glomerata (Hymenoptera: Braconidae).</title>
        <authorList>
            <person name="Pinto B.J."/>
            <person name="Weis J.J."/>
            <person name="Gamble T."/>
            <person name="Ode P.J."/>
            <person name="Paul R."/>
            <person name="Zaspel J.M."/>
        </authorList>
    </citation>
    <scope>NUCLEOTIDE SEQUENCE [LARGE SCALE GENOMIC DNA]</scope>
    <source>
        <strain evidence="2">CgM1</strain>
    </source>
</reference>